<evidence type="ECO:0000313" key="5">
    <source>
        <dbReference type="Proteomes" id="UP000036168"/>
    </source>
</evidence>
<keyword evidence="6" id="KW-1185">Reference proteome</keyword>
<evidence type="ECO:0000256" key="1">
    <source>
        <dbReference type="SAM" id="SignalP"/>
    </source>
</evidence>
<keyword evidence="1" id="KW-0732">Signal</keyword>
<evidence type="ECO:0000313" key="4">
    <source>
        <dbReference type="EMBL" id="MEC0486584.1"/>
    </source>
</evidence>
<dbReference type="EMBL" id="JARRTL010000019">
    <property type="protein sequence ID" value="MEC0486584.1"/>
    <property type="molecule type" value="Genomic_DNA"/>
</dbReference>
<dbReference type="EMBL" id="LECW02000024">
    <property type="protein sequence ID" value="KRT92954.1"/>
    <property type="molecule type" value="Genomic_DNA"/>
</dbReference>
<protein>
    <submittedName>
        <fullName evidence="4">Ig-like domain-containing protein</fullName>
    </submittedName>
</protein>
<sequence length="123" mass="13033">MKFKKSIVSTLSISALALSISGVASAKEVDNSTVLIPEGKQASFLLQDKISIQNYPITLRLGEEYDIPSHISGAKSWKSDNSYVASVTGSGIIRANNPGDAKITVFKSNGTVLGAIFVHVPKP</sequence>
<reference evidence="3 5" key="1">
    <citation type="journal article" date="2015" name="Int. J. Syst. Evol. Microbiol.">
        <title>Bacillus glycinifermentans sp. nov., isolated from fermented soybean paste.</title>
        <authorList>
            <person name="Kim S.J."/>
            <person name="Dunlap C.A."/>
            <person name="Kwon S.W."/>
            <person name="Rooney A.P."/>
        </authorList>
    </citation>
    <scope>NUCLEOTIDE SEQUENCE [LARGE SCALE GENOMIC DNA]</scope>
    <source>
        <strain evidence="3 5">GO-13</strain>
    </source>
</reference>
<dbReference type="InterPro" id="IPR003343">
    <property type="entry name" value="Big_2"/>
</dbReference>
<reference evidence="4 6" key="3">
    <citation type="submission" date="2023-03" db="EMBL/GenBank/DDBJ databases">
        <title>Agriculturally important microbes genome sequencing.</title>
        <authorList>
            <person name="Dunlap C."/>
        </authorList>
    </citation>
    <scope>NUCLEOTIDE SEQUENCE [LARGE SCALE GENOMIC DNA]</scope>
    <source>
        <strain evidence="4 6">CBP-3203</strain>
    </source>
</reference>
<evidence type="ECO:0000313" key="3">
    <source>
        <dbReference type="EMBL" id="KRT92954.1"/>
    </source>
</evidence>
<reference evidence="3" key="2">
    <citation type="submission" date="2015-10" db="EMBL/GenBank/DDBJ databases">
        <authorList>
            <person name="Gilbert D.G."/>
        </authorList>
    </citation>
    <scope>NUCLEOTIDE SEQUENCE</scope>
    <source>
        <strain evidence="3">GO-13</strain>
    </source>
</reference>
<proteinExistence type="predicted"/>
<name>A0A0T6BNA5_9BACI</name>
<dbReference type="Proteomes" id="UP001341297">
    <property type="component" value="Unassembled WGS sequence"/>
</dbReference>
<evidence type="ECO:0000259" key="2">
    <source>
        <dbReference type="Pfam" id="PF02368"/>
    </source>
</evidence>
<dbReference type="Pfam" id="PF02368">
    <property type="entry name" value="Big_2"/>
    <property type="match status" value="1"/>
</dbReference>
<dbReference type="SUPFAM" id="SSF49373">
    <property type="entry name" value="Invasin/intimin cell-adhesion fragments"/>
    <property type="match status" value="1"/>
</dbReference>
<evidence type="ECO:0000313" key="6">
    <source>
        <dbReference type="Proteomes" id="UP001341297"/>
    </source>
</evidence>
<dbReference type="RefSeq" id="WP_048354676.1">
    <property type="nucleotide sequence ID" value="NZ_CP023481.1"/>
</dbReference>
<feature type="chain" id="PRO_5013467956" evidence="1">
    <location>
        <begin position="27"/>
        <end position="123"/>
    </location>
</feature>
<accession>A0A0T6BNA5</accession>
<organism evidence="3 5">
    <name type="scientific">Bacillus glycinifermentans</name>
    <dbReference type="NCBI Taxonomy" id="1664069"/>
    <lineage>
        <taxon>Bacteria</taxon>
        <taxon>Bacillati</taxon>
        <taxon>Bacillota</taxon>
        <taxon>Bacilli</taxon>
        <taxon>Bacillales</taxon>
        <taxon>Bacillaceae</taxon>
        <taxon>Bacillus</taxon>
    </lineage>
</organism>
<feature type="domain" description="BIG2" evidence="2">
    <location>
        <begin position="75"/>
        <end position="110"/>
    </location>
</feature>
<dbReference type="Proteomes" id="UP000036168">
    <property type="component" value="Unassembled WGS sequence"/>
</dbReference>
<dbReference type="AlphaFoldDB" id="A0A0T6BNA5"/>
<dbReference type="Gene3D" id="2.60.40.1080">
    <property type="match status" value="1"/>
</dbReference>
<gene>
    <name evidence="3" type="ORF">AB447_220700</name>
    <name evidence="4" type="ORF">P8828_17515</name>
</gene>
<dbReference type="InterPro" id="IPR008964">
    <property type="entry name" value="Invasin/intimin_cell_adhesion"/>
</dbReference>
<feature type="signal peptide" evidence="1">
    <location>
        <begin position="1"/>
        <end position="26"/>
    </location>
</feature>
<comment type="caution">
    <text evidence="3">The sequence shown here is derived from an EMBL/GenBank/DDBJ whole genome shotgun (WGS) entry which is preliminary data.</text>
</comment>